<reference evidence="1 2" key="1">
    <citation type="journal article" date="2014" name="Curr. Biol.">
        <title>The genome of the clonal raider ant Cerapachys biroi.</title>
        <authorList>
            <person name="Oxley P.R."/>
            <person name="Ji L."/>
            <person name="Fetter-Pruneda I."/>
            <person name="McKenzie S.K."/>
            <person name="Li C."/>
            <person name="Hu H."/>
            <person name="Zhang G."/>
            <person name="Kronauer D.J."/>
        </authorList>
    </citation>
    <scope>NUCLEOTIDE SEQUENCE [LARGE SCALE GENOMIC DNA]</scope>
</reference>
<keyword evidence="2" id="KW-1185">Reference proteome</keyword>
<organism evidence="1 2">
    <name type="scientific">Ooceraea biroi</name>
    <name type="common">Clonal raider ant</name>
    <name type="synonym">Cerapachys biroi</name>
    <dbReference type="NCBI Taxonomy" id="2015173"/>
    <lineage>
        <taxon>Eukaryota</taxon>
        <taxon>Metazoa</taxon>
        <taxon>Ecdysozoa</taxon>
        <taxon>Arthropoda</taxon>
        <taxon>Hexapoda</taxon>
        <taxon>Insecta</taxon>
        <taxon>Pterygota</taxon>
        <taxon>Neoptera</taxon>
        <taxon>Endopterygota</taxon>
        <taxon>Hymenoptera</taxon>
        <taxon>Apocrita</taxon>
        <taxon>Aculeata</taxon>
        <taxon>Formicoidea</taxon>
        <taxon>Formicidae</taxon>
        <taxon>Dorylinae</taxon>
        <taxon>Ooceraea</taxon>
    </lineage>
</organism>
<accession>A0A026WB16</accession>
<evidence type="ECO:0000313" key="2">
    <source>
        <dbReference type="Proteomes" id="UP000053097"/>
    </source>
</evidence>
<proteinExistence type="predicted"/>
<gene>
    <name evidence="1" type="ORF">X777_08732</name>
</gene>
<protein>
    <submittedName>
        <fullName evidence="1">Uncharacterized protein</fullName>
    </submittedName>
</protein>
<sequence length="54" mass="6103">MADVAQKARMRLMRSVFNEAVRQDKSLIGMLFLFCSQDEVSNDPRRLRAASVSG</sequence>
<evidence type="ECO:0000313" key="1">
    <source>
        <dbReference type="EMBL" id="EZA52219.1"/>
    </source>
</evidence>
<name>A0A026WB16_OOCBI</name>
<dbReference type="AlphaFoldDB" id="A0A026WB16"/>
<dbReference type="EMBL" id="KK107348">
    <property type="protein sequence ID" value="EZA52219.1"/>
    <property type="molecule type" value="Genomic_DNA"/>
</dbReference>
<dbReference type="Proteomes" id="UP000053097">
    <property type="component" value="Unassembled WGS sequence"/>
</dbReference>